<dbReference type="Proteomes" id="UP001159641">
    <property type="component" value="Unassembled WGS sequence"/>
</dbReference>
<dbReference type="EMBL" id="JAIQCJ010001751">
    <property type="protein sequence ID" value="KAJ8787662.1"/>
    <property type="molecule type" value="Genomic_DNA"/>
</dbReference>
<evidence type="ECO:0000313" key="3">
    <source>
        <dbReference type="Proteomes" id="UP001159641"/>
    </source>
</evidence>
<gene>
    <name evidence="2" type="ORF">J1605_022820</name>
</gene>
<protein>
    <submittedName>
        <fullName evidence="2">Uncharacterized protein</fullName>
    </submittedName>
</protein>
<comment type="caution">
    <text evidence="2">The sequence shown here is derived from an EMBL/GenBank/DDBJ whole genome shotgun (WGS) entry which is preliminary data.</text>
</comment>
<keyword evidence="3" id="KW-1185">Reference proteome</keyword>
<evidence type="ECO:0000256" key="1">
    <source>
        <dbReference type="SAM" id="MobiDB-lite"/>
    </source>
</evidence>
<feature type="compositionally biased region" description="Polar residues" evidence="1">
    <location>
        <begin position="147"/>
        <end position="158"/>
    </location>
</feature>
<evidence type="ECO:0000313" key="2">
    <source>
        <dbReference type="EMBL" id="KAJ8787662.1"/>
    </source>
</evidence>
<dbReference type="AlphaFoldDB" id="A0AB34H8A1"/>
<reference evidence="2 3" key="1">
    <citation type="submission" date="2022-11" db="EMBL/GenBank/DDBJ databases">
        <title>Whole genome sequence of Eschrichtius robustus ER-17-0199.</title>
        <authorList>
            <person name="Bruniche-Olsen A."/>
            <person name="Black A.N."/>
            <person name="Fields C.J."/>
            <person name="Walden K."/>
            <person name="Dewoody J.A."/>
        </authorList>
    </citation>
    <scope>NUCLEOTIDE SEQUENCE [LARGE SCALE GENOMIC DNA]</scope>
    <source>
        <strain evidence="2">ER-17-0199</strain>
        <tissue evidence="2">Blubber</tissue>
    </source>
</reference>
<organism evidence="2 3">
    <name type="scientific">Eschrichtius robustus</name>
    <name type="common">California gray whale</name>
    <name type="synonym">Eschrichtius gibbosus</name>
    <dbReference type="NCBI Taxonomy" id="9764"/>
    <lineage>
        <taxon>Eukaryota</taxon>
        <taxon>Metazoa</taxon>
        <taxon>Chordata</taxon>
        <taxon>Craniata</taxon>
        <taxon>Vertebrata</taxon>
        <taxon>Euteleostomi</taxon>
        <taxon>Mammalia</taxon>
        <taxon>Eutheria</taxon>
        <taxon>Laurasiatheria</taxon>
        <taxon>Artiodactyla</taxon>
        <taxon>Whippomorpha</taxon>
        <taxon>Cetacea</taxon>
        <taxon>Mysticeti</taxon>
        <taxon>Eschrichtiidae</taxon>
        <taxon>Eschrichtius</taxon>
    </lineage>
</organism>
<feature type="region of interest" description="Disordered" evidence="1">
    <location>
        <begin position="35"/>
        <end position="158"/>
    </location>
</feature>
<proteinExistence type="predicted"/>
<sequence>MLSAVALQSAASVAVTWGSEREPGRRARCQACGARLPALQTPRPGRAASEPAAQERRAVRLGSGRRARFSSFRCPPLRSPRPAGRDRRAAGRGTRAGGGRSSSDGASRGWGVVRPPPRRSRTRVRASCGASQAMGPERPRRSPAEDGTQQKQQQPLRV</sequence>
<name>A0AB34H8A1_ESCRO</name>
<accession>A0AB34H8A1</accession>
<feature type="compositionally biased region" description="Low complexity" evidence="1">
    <location>
        <begin position="101"/>
        <end position="113"/>
    </location>
</feature>